<sequence>MGVGGIFRQVHGHGHVLTPTVSYFTWLMPGPLFFLALVLPNLDMRYKHLGHLSADAFYNPLLKSAAYFLLTAAGMYVCFMLFFIAPFFLYVAIIPAGALLYLYFLKMAKLAIRFLGREQNLYGENANYHIYALSGIAAVVVTFLVPLLLPDSISRSLSSELSLLIGGMAGLGYMLGRTLQQQYDEEQFYLENYTSSDSQTSL</sequence>
<keyword evidence="1" id="KW-0812">Transmembrane</keyword>
<dbReference type="AlphaFoldDB" id="A0A1X9YQP3"/>
<evidence type="ECO:0000313" key="3">
    <source>
        <dbReference type="Proteomes" id="UP000266292"/>
    </source>
</evidence>
<protein>
    <submittedName>
        <fullName evidence="2">Uncharacterized protein</fullName>
    </submittedName>
</protein>
<evidence type="ECO:0000256" key="1">
    <source>
        <dbReference type="SAM" id="Phobius"/>
    </source>
</evidence>
<feature type="transmembrane region" description="Helical" evidence="1">
    <location>
        <begin position="126"/>
        <end position="149"/>
    </location>
</feature>
<organism evidence="2 3">
    <name type="scientific">Pontibacter actiniarum</name>
    <dbReference type="NCBI Taxonomy" id="323450"/>
    <lineage>
        <taxon>Bacteria</taxon>
        <taxon>Pseudomonadati</taxon>
        <taxon>Bacteroidota</taxon>
        <taxon>Cytophagia</taxon>
        <taxon>Cytophagales</taxon>
        <taxon>Hymenobacteraceae</taxon>
        <taxon>Pontibacter</taxon>
    </lineage>
</organism>
<feature type="transmembrane region" description="Helical" evidence="1">
    <location>
        <begin position="20"/>
        <end position="40"/>
    </location>
</feature>
<feature type="transmembrane region" description="Helical" evidence="1">
    <location>
        <begin position="61"/>
        <end position="82"/>
    </location>
</feature>
<keyword evidence="1" id="KW-0472">Membrane</keyword>
<proteinExistence type="predicted"/>
<dbReference type="OrthoDB" id="9901340at2"/>
<accession>A0A1X9YQP3</accession>
<dbReference type="EMBL" id="CP021235">
    <property type="protein sequence ID" value="ARS35190.1"/>
    <property type="molecule type" value="Genomic_DNA"/>
</dbReference>
<feature type="transmembrane region" description="Helical" evidence="1">
    <location>
        <begin position="161"/>
        <end position="179"/>
    </location>
</feature>
<reference evidence="3" key="1">
    <citation type="submission" date="2017-05" db="EMBL/GenBank/DDBJ databases">
        <authorList>
            <person name="Ray J."/>
            <person name="Price M."/>
            <person name="Deutschbauer A."/>
        </authorList>
    </citation>
    <scope>NUCLEOTIDE SEQUENCE [LARGE SCALE GENOMIC DNA]</scope>
    <source>
        <strain evidence="3">DSM 19842</strain>
    </source>
</reference>
<keyword evidence="1" id="KW-1133">Transmembrane helix</keyword>
<dbReference type="KEGG" id="pact:CA264_06900"/>
<gene>
    <name evidence="2" type="ORF">CA264_06900</name>
</gene>
<keyword evidence="3" id="KW-1185">Reference proteome</keyword>
<feature type="transmembrane region" description="Helical" evidence="1">
    <location>
        <begin position="88"/>
        <end position="105"/>
    </location>
</feature>
<evidence type="ECO:0000313" key="2">
    <source>
        <dbReference type="EMBL" id="ARS35190.1"/>
    </source>
</evidence>
<name>A0A1X9YQP3_9BACT</name>
<dbReference type="Proteomes" id="UP000266292">
    <property type="component" value="Chromosome"/>
</dbReference>